<protein>
    <recommendedName>
        <fullName evidence="4">LIM zinc-binding domain-containing protein</fullName>
    </recommendedName>
</protein>
<dbReference type="EMBL" id="JAFJMO010000005">
    <property type="protein sequence ID" value="KAJ8275493.1"/>
    <property type="molecule type" value="Genomic_DNA"/>
</dbReference>
<evidence type="ECO:0000259" key="4">
    <source>
        <dbReference type="Pfam" id="PF00412"/>
    </source>
</evidence>
<evidence type="ECO:0000256" key="2">
    <source>
        <dbReference type="ARBA" id="ARBA00022833"/>
    </source>
</evidence>
<evidence type="ECO:0000313" key="5">
    <source>
        <dbReference type="EMBL" id="KAJ8275493.1"/>
    </source>
</evidence>
<keyword evidence="3" id="KW-0440">LIM domain</keyword>
<dbReference type="AlphaFoldDB" id="A0A9Q1DN28"/>
<evidence type="ECO:0000256" key="1">
    <source>
        <dbReference type="ARBA" id="ARBA00022723"/>
    </source>
</evidence>
<dbReference type="Pfam" id="PF00412">
    <property type="entry name" value="LIM"/>
    <property type="match status" value="1"/>
</dbReference>
<accession>A0A9Q1DN28</accession>
<feature type="domain" description="LIM zinc-binding" evidence="4">
    <location>
        <begin position="15"/>
        <end position="44"/>
    </location>
</feature>
<keyword evidence="2" id="KW-0862">Zinc</keyword>
<reference evidence="5" key="1">
    <citation type="journal article" date="2023" name="Science">
        <title>Genome structures resolve the early diversification of teleost fishes.</title>
        <authorList>
            <person name="Parey E."/>
            <person name="Louis A."/>
            <person name="Montfort J."/>
            <person name="Bouchez O."/>
            <person name="Roques C."/>
            <person name="Iampietro C."/>
            <person name="Lluch J."/>
            <person name="Castinel A."/>
            <person name="Donnadieu C."/>
            <person name="Desvignes T."/>
            <person name="Floi Bucao C."/>
            <person name="Jouanno E."/>
            <person name="Wen M."/>
            <person name="Mejri S."/>
            <person name="Dirks R."/>
            <person name="Jansen H."/>
            <person name="Henkel C."/>
            <person name="Chen W.J."/>
            <person name="Zahm M."/>
            <person name="Cabau C."/>
            <person name="Klopp C."/>
            <person name="Thompson A.W."/>
            <person name="Robinson-Rechavi M."/>
            <person name="Braasch I."/>
            <person name="Lecointre G."/>
            <person name="Bobe J."/>
            <person name="Postlethwait J.H."/>
            <person name="Berthelot C."/>
            <person name="Roest Crollius H."/>
            <person name="Guiguen Y."/>
        </authorList>
    </citation>
    <scope>NUCLEOTIDE SEQUENCE</scope>
    <source>
        <strain evidence="5">Concon-B</strain>
    </source>
</reference>
<evidence type="ECO:0000256" key="3">
    <source>
        <dbReference type="ARBA" id="ARBA00023038"/>
    </source>
</evidence>
<dbReference type="SUPFAM" id="SSF57716">
    <property type="entry name" value="Glucocorticoid receptor-like (DNA-binding domain)"/>
    <property type="match status" value="1"/>
</dbReference>
<evidence type="ECO:0000313" key="6">
    <source>
        <dbReference type="Proteomes" id="UP001152803"/>
    </source>
</evidence>
<comment type="caution">
    <text evidence="5">The sequence shown here is derived from an EMBL/GenBank/DDBJ whole genome shotgun (WGS) entry which is preliminary data.</text>
</comment>
<dbReference type="Proteomes" id="UP001152803">
    <property type="component" value="Unassembled WGS sequence"/>
</dbReference>
<name>A0A9Q1DN28_CONCO</name>
<keyword evidence="1" id="KW-0479">Metal-binding</keyword>
<dbReference type="InterPro" id="IPR001781">
    <property type="entry name" value="Znf_LIM"/>
</dbReference>
<keyword evidence="6" id="KW-1185">Reference proteome</keyword>
<dbReference type="GO" id="GO:0046872">
    <property type="term" value="F:metal ion binding"/>
    <property type="evidence" value="ECO:0007669"/>
    <property type="project" value="UniProtKB-KW"/>
</dbReference>
<dbReference type="OrthoDB" id="8886959at2759"/>
<sequence>MSRRDQRYRRWMSDKCCECRTTLSHWYYEKEGQLFCKRDYWARFGELCNGCTETISTGLIMANSRLTSAALVPPCVRSADPAGSRSRERALRTRTDPSSVLRAHGQAWLYNRL</sequence>
<organism evidence="5 6">
    <name type="scientific">Conger conger</name>
    <name type="common">Conger eel</name>
    <name type="synonym">Muraena conger</name>
    <dbReference type="NCBI Taxonomy" id="82655"/>
    <lineage>
        <taxon>Eukaryota</taxon>
        <taxon>Metazoa</taxon>
        <taxon>Chordata</taxon>
        <taxon>Craniata</taxon>
        <taxon>Vertebrata</taxon>
        <taxon>Euteleostomi</taxon>
        <taxon>Actinopterygii</taxon>
        <taxon>Neopterygii</taxon>
        <taxon>Teleostei</taxon>
        <taxon>Anguilliformes</taxon>
        <taxon>Congridae</taxon>
        <taxon>Conger</taxon>
    </lineage>
</organism>
<dbReference type="Gene3D" id="2.10.110.10">
    <property type="entry name" value="Cysteine Rich Protein"/>
    <property type="match status" value="2"/>
</dbReference>
<gene>
    <name evidence="5" type="ORF">COCON_G00072450</name>
</gene>
<proteinExistence type="predicted"/>